<dbReference type="PANTHER" id="PTHR32305:SF15">
    <property type="entry name" value="PROTEIN RHSA-RELATED"/>
    <property type="match status" value="1"/>
</dbReference>
<protein>
    <submittedName>
        <fullName evidence="2">RHS repeat protein</fullName>
    </submittedName>
</protein>
<feature type="transmembrane region" description="Helical" evidence="1">
    <location>
        <begin position="1372"/>
        <end position="1393"/>
    </location>
</feature>
<dbReference type="InterPro" id="IPR031325">
    <property type="entry name" value="RHS_repeat"/>
</dbReference>
<dbReference type="NCBIfam" id="TIGR01643">
    <property type="entry name" value="YD_repeat_2x"/>
    <property type="match status" value="2"/>
</dbReference>
<keyword evidence="1" id="KW-0472">Membrane</keyword>
<evidence type="ECO:0000313" key="3">
    <source>
        <dbReference type="Proteomes" id="UP000325827"/>
    </source>
</evidence>
<dbReference type="Gene3D" id="2.180.10.10">
    <property type="entry name" value="RHS repeat-associated core"/>
    <property type="match status" value="2"/>
</dbReference>
<accession>A0A5J5J5L9</accession>
<dbReference type="InterPro" id="IPR022385">
    <property type="entry name" value="Rhs_assc_core"/>
</dbReference>
<name>A0A5J5J5L9_9MICO</name>
<feature type="transmembrane region" description="Helical" evidence="1">
    <location>
        <begin position="1400"/>
        <end position="1423"/>
    </location>
</feature>
<reference evidence="3" key="1">
    <citation type="submission" date="2019-09" db="EMBL/GenBank/DDBJ databases">
        <title>Mumia zhuanghuii sp. nov. isolated from the intestinal contents of plateau pika (Ochotona curzoniae) in the Qinghai-Tibet plateau of China.</title>
        <authorList>
            <person name="Tian Z."/>
        </authorList>
    </citation>
    <scope>NUCLEOTIDE SEQUENCE [LARGE SCALE GENOMIC DNA]</scope>
    <source>
        <strain evidence="3">JCM 30598</strain>
    </source>
</reference>
<evidence type="ECO:0000256" key="1">
    <source>
        <dbReference type="SAM" id="Phobius"/>
    </source>
</evidence>
<dbReference type="InterPro" id="IPR006530">
    <property type="entry name" value="YD"/>
</dbReference>
<dbReference type="NCBIfam" id="TIGR03696">
    <property type="entry name" value="Rhs_assc_core"/>
    <property type="match status" value="1"/>
</dbReference>
<keyword evidence="1" id="KW-0812">Transmembrane</keyword>
<dbReference type="PANTHER" id="PTHR32305">
    <property type="match status" value="1"/>
</dbReference>
<feature type="transmembrane region" description="Helical" evidence="1">
    <location>
        <begin position="1438"/>
        <end position="1458"/>
    </location>
</feature>
<comment type="caution">
    <text evidence="2">The sequence shown here is derived from an EMBL/GenBank/DDBJ whole genome shotgun (WGS) entry which is preliminary data.</text>
</comment>
<keyword evidence="3" id="KW-1185">Reference proteome</keyword>
<proteinExistence type="predicted"/>
<dbReference type="Proteomes" id="UP000325827">
    <property type="component" value="Unassembled WGS sequence"/>
</dbReference>
<gene>
    <name evidence="2" type="ORF">F6B43_06910</name>
</gene>
<dbReference type="EMBL" id="VYSA01000001">
    <property type="protein sequence ID" value="KAA9111311.1"/>
    <property type="molecule type" value="Genomic_DNA"/>
</dbReference>
<keyword evidence="1" id="KW-1133">Transmembrane helix</keyword>
<dbReference type="Pfam" id="PF05593">
    <property type="entry name" value="RHS_repeat"/>
    <property type="match status" value="3"/>
</dbReference>
<dbReference type="RefSeq" id="WP_170285580.1">
    <property type="nucleotide sequence ID" value="NZ_VYSA01000001.1"/>
</dbReference>
<dbReference type="InterPro" id="IPR050708">
    <property type="entry name" value="T6SS_VgrG/RHS"/>
</dbReference>
<organism evidence="2 3">
    <name type="scientific">Microbacterium rhizomatis</name>
    <dbReference type="NCBI Taxonomy" id="1631477"/>
    <lineage>
        <taxon>Bacteria</taxon>
        <taxon>Bacillati</taxon>
        <taxon>Actinomycetota</taxon>
        <taxon>Actinomycetes</taxon>
        <taxon>Micrococcales</taxon>
        <taxon>Microbacteriaceae</taxon>
        <taxon>Microbacterium</taxon>
    </lineage>
</organism>
<evidence type="ECO:0000313" key="2">
    <source>
        <dbReference type="EMBL" id="KAA9111311.1"/>
    </source>
</evidence>
<sequence length="1674" mass="176113">MVGCLVLGAGAVSASAADGESGSGSATPVVGGFGLGDAIEGLIDERVGSFTFDVPVDGVGLRWDSRAVGADRVGFGSGWVVAGAGAVEVIGGLKVYPSSGGMYAADASAPSGMAGYVLGDAVFSQTGGVLPGRVDGLIGDREYQFTLSQTGGATAYFGANGDPLTQVDAFGNRTDWESAADGSHRLVRVVDQVGVVTAVDWTNPAAVRVTRTVGTDAGVSAVVELDGGRVSAVVDATGGRTTFGYDPSGLISRITGVSGAVTEVSWQTLADGSSAVDRVRVIDALTGEQLSAREWDAASGVASGWPVYAGERDVFESGDSGFRYQTVLSDGETRVMSEYNSTHLLIDRSVEVTTQNGPVVLQEQAFEYPDTADGGVPLPWDLPEQFNRPTTTDVVFRDAMGNERVTSEHYEFDTFGRVTSQTAPDGAVAETEYDQAIPVGAVLPVGLPLSETVTTPDGLVSQTRYELNPERTAPVVVETLTGKTGGELTRTARTEYTVQADGFVSEERTFGQGGEGVPIVTTHAKEVDLSSGTLTVSDTIAAGTDLAVTTREVTELLSGQPVQATDALGNIATVQYDPAGRVTVQTDPAGNTVRTGYRSVQVDGVNATVVTAPDGVVTTTEVDVLGRVVKITDNLDDGRPVDGHARVVESRTYPDPGTVQITDAWGAVTVTKQDVFGREVQAIAPTGLTKITRYDDIAHTVTTALTPTGDIGDAEYVSTQRMDDAGQVAETGGTRADRVPVPTISRVFDGFGRETGATDGTIRTEVERDVFGNPAITTITPQDTPGMPVVAQRRFDEFGTSVEKTLTAGDQSRSGGIRIPDILGRTLSDTDQDGKVSTYEYTADGLVAKAVSGYGAVTVNTYDTVTRALTETVTTSPIGEQVRTAFEDDPVTGAVIAVFDPADRAGTEISYDYDGFGNATRIRYPDGSEIAHTYDQHGRLATTKDVAGNITSYTFDMAGLLTSAVQTDDGGAEIGRVGYIYDEYARVSELSRGNGVTTEYTFTSAGEIATESTSGPDGTVQDARAYTYDERGNLTHRTDTVSGDLSDGLESTTTTTVYGYDEQDRLTRSTLHAGDSADASMLRDVAYQVTVSGDVSQETITTVDPDTGNLAVTVRAFTYTPTGEVATLTTTEPDGTQTTVAPTYDAAGNLTAAVDGTRYTYNALNQPVTETTPTGDALTTGYWATGQRASLTAEEAGDRSGSAGFYWDSTTLLNDTHAQGDGLVGTASYLIGATRHARSNDGPDAGADTVYYTQDRHGNTTTLTQEDGAPATRYTYTDYGTPTVIGPDTGMGAASVTALGWVGSLSYQPFQYAGEHTTPDGMQRVQVRTYDPVTMRFTTKDTARLHNTYNYANLNPVMMSDPTGRTPDWDTILNGTLGGLAVLVGVFSIAAAIYTGGAALAGLGAFGVFADAVSVAAATAGLVDTHIVNFMDDDLAKIVMWGETALGLGLAVAVGLGAKALSVYGKTATGAVRGFWEYNNGKVIPVMFRIDKLDALELDKVWAQLNDVPGFNRAGTGVEYVIVPRKNGVGYKMYAGRLPGDGKAGLFVRKAGSKKFATAEEFDFSSPHERLRMLAGYKAKGPEAVVGGHLNGVIALGPKRTLQVNAHSGHFGANWAKTHHGMNIQEYFESRDIRLDFTPYSPEQTTTALQKEAPTRAKIYLEIEAAKGAFVDAQ</sequence>